<dbReference type="InterPro" id="IPR002110">
    <property type="entry name" value="Ankyrin_rpt"/>
</dbReference>
<dbReference type="SUPFAM" id="SSF48403">
    <property type="entry name" value="Ankyrin repeat"/>
    <property type="match status" value="1"/>
</dbReference>
<dbReference type="PROSITE" id="PS50088">
    <property type="entry name" value="ANK_REPEAT"/>
    <property type="match status" value="1"/>
</dbReference>
<dbReference type="Proteomes" id="UP000623467">
    <property type="component" value="Unassembled WGS sequence"/>
</dbReference>
<dbReference type="EMBL" id="JACAZH010000033">
    <property type="protein sequence ID" value="KAF7337657.1"/>
    <property type="molecule type" value="Genomic_DNA"/>
</dbReference>
<gene>
    <name evidence="4" type="ORF">MSAN_02239100</name>
</gene>
<keyword evidence="5" id="KW-1185">Reference proteome</keyword>
<evidence type="ECO:0000313" key="5">
    <source>
        <dbReference type="Proteomes" id="UP000623467"/>
    </source>
</evidence>
<proteinExistence type="predicted"/>
<dbReference type="InterPro" id="IPR036770">
    <property type="entry name" value="Ankyrin_rpt-contain_sf"/>
</dbReference>
<keyword evidence="1" id="KW-0677">Repeat</keyword>
<dbReference type="AlphaFoldDB" id="A0A8H6XBN6"/>
<evidence type="ECO:0000313" key="4">
    <source>
        <dbReference type="EMBL" id="KAF7337657.1"/>
    </source>
</evidence>
<accession>A0A8H6XBN6</accession>
<reference evidence="4" key="1">
    <citation type="submission" date="2020-05" db="EMBL/GenBank/DDBJ databases">
        <title>Mycena genomes resolve the evolution of fungal bioluminescence.</title>
        <authorList>
            <person name="Tsai I.J."/>
        </authorList>
    </citation>
    <scope>NUCLEOTIDE SEQUENCE</scope>
    <source>
        <strain evidence="4">160909Yilan</strain>
    </source>
</reference>
<protein>
    <submittedName>
        <fullName evidence="4">ANK-REP-REGION domain-containing protein</fullName>
    </submittedName>
</protein>
<dbReference type="PANTHER" id="PTHR24198:SF165">
    <property type="entry name" value="ANKYRIN REPEAT-CONTAINING PROTEIN-RELATED"/>
    <property type="match status" value="1"/>
</dbReference>
<dbReference type="Pfam" id="PF12796">
    <property type="entry name" value="Ank_2"/>
    <property type="match status" value="2"/>
</dbReference>
<name>A0A8H6XBN6_9AGAR</name>
<dbReference type="OrthoDB" id="2647035at2759"/>
<evidence type="ECO:0000256" key="1">
    <source>
        <dbReference type="ARBA" id="ARBA00022737"/>
    </source>
</evidence>
<sequence>MTLLSDLPPELTLLTAVSFLTQDTVLDPDHLLGEYSDCEKPELVPDLPSINALLSSLSANLLSSLPPKTSWKAQSTNSSQLPVDLLQIAAGQGLQPMVGKLLEMYGEEKMAKMYARKESNLRTALDYAVFHEHLEIVKLLAQIPVASSVHHGVHAPLGADGSRHVQYLSIALACAARAANLKMCEILISEGANINFLDADFYDCTVLCFASATQNLELVHSLLKSGADPNLSGEFSRSLLTAVQSNKLGIIQALLAAGAVVNGYELLSYTRSLELFRLFLECGADPNYEDILGGTPLHYICYDDANGRACAELLLQFGAKVEKANRDGHTPVDFAMNENKPGIVKVLEPFVQDPVLKMKIAAWLEEMGIPL</sequence>
<feature type="repeat" description="ANK" evidence="3">
    <location>
        <begin position="292"/>
        <end position="326"/>
    </location>
</feature>
<dbReference type="PANTHER" id="PTHR24198">
    <property type="entry name" value="ANKYRIN REPEAT AND PROTEIN KINASE DOMAIN-CONTAINING PROTEIN"/>
    <property type="match status" value="1"/>
</dbReference>
<comment type="caution">
    <text evidence="4">The sequence shown here is derived from an EMBL/GenBank/DDBJ whole genome shotgun (WGS) entry which is preliminary data.</text>
</comment>
<organism evidence="4 5">
    <name type="scientific">Mycena sanguinolenta</name>
    <dbReference type="NCBI Taxonomy" id="230812"/>
    <lineage>
        <taxon>Eukaryota</taxon>
        <taxon>Fungi</taxon>
        <taxon>Dikarya</taxon>
        <taxon>Basidiomycota</taxon>
        <taxon>Agaricomycotina</taxon>
        <taxon>Agaricomycetes</taxon>
        <taxon>Agaricomycetidae</taxon>
        <taxon>Agaricales</taxon>
        <taxon>Marasmiineae</taxon>
        <taxon>Mycenaceae</taxon>
        <taxon>Mycena</taxon>
    </lineage>
</organism>
<keyword evidence="2 3" id="KW-0040">ANK repeat</keyword>
<dbReference type="SMART" id="SM00248">
    <property type="entry name" value="ANK"/>
    <property type="match status" value="6"/>
</dbReference>
<evidence type="ECO:0000256" key="2">
    <source>
        <dbReference type="ARBA" id="ARBA00023043"/>
    </source>
</evidence>
<dbReference type="Pfam" id="PF00023">
    <property type="entry name" value="Ank"/>
    <property type="match status" value="1"/>
</dbReference>
<dbReference type="Gene3D" id="1.25.40.20">
    <property type="entry name" value="Ankyrin repeat-containing domain"/>
    <property type="match status" value="3"/>
</dbReference>
<evidence type="ECO:0000256" key="3">
    <source>
        <dbReference type="PROSITE-ProRule" id="PRU00023"/>
    </source>
</evidence>